<evidence type="ECO:0000313" key="6">
    <source>
        <dbReference type="Proteomes" id="UP000315525"/>
    </source>
</evidence>
<dbReference type="GO" id="GO:0046872">
    <property type="term" value="F:metal ion binding"/>
    <property type="evidence" value="ECO:0007669"/>
    <property type="project" value="InterPro"/>
</dbReference>
<comment type="caution">
    <text evidence="5">The sequence shown here is derived from an EMBL/GenBank/DDBJ whole genome shotgun (WGS) entry which is preliminary data.</text>
</comment>
<accession>A0A523UN13</accession>
<dbReference type="EMBL" id="SOJN01000149">
    <property type="protein sequence ID" value="TET43701.1"/>
    <property type="molecule type" value="Genomic_DNA"/>
</dbReference>
<dbReference type="Pfam" id="PF01297">
    <property type="entry name" value="ZnuA"/>
    <property type="match status" value="1"/>
</dbReference>
<proteinExistence type="inferred from homology"/>
<evidence type="ECO:0000256" key="1">
    <source>
        <dbReference type="ARBA" id="ARBA00011028"/>
    </source>
</evidence>
<evidence type="ECO:0000256" key="3">
    <source>
        <dbReference type="ARBA" id="ARBA00022729"/>
    </source>
</evidence>
<reference evidence="5 6" key="1">
    <citation type="submission" date="2019-03" db="EMBL/GenBank/DDBJ databases">
        <title>Metabolic potential of uncultured bacteria and archaea associated with petroleum seepage in deep-sea sediments.</title>
        <authorList>
            <person name="Dong X."/>
            <person name="Hubert C."/>
        </authorList>
    </citation>
    <scope>NUCLEOTIDE SEQUENCE [LARGE SCALE GENOMIC DNA]</scope>
    <source>
        <strain evidence="5">E44_bin18</strain>
    </source>
</reference>
<protein>
    <submittedName>
        <fullName evidence="5">Zinc ABC transporter substrate-binding protein</fullName>
    </submittedName>
</protein>
<sequence>MTRGAYPATLSLDMKISFAAIVLALLALLTGCSTPAPEARIQVAASIFPLADITRNVGKEMADVYVLIPPGASPHTFEPSPREFKKFVNVRVFVTVGAGFEFWAEKLIKAAASESLLVVRTSQGVQMIPDVAHAHRETRLSSVGRQEGNPHIWLDPTIAKKITHQIAVALAEVDSGHAHFYMKNANEYMSLIDSLHAEVKKAVSNFGIKEYVAFHPAWSYFARTYGLNEVGIIEESPGRQPTPKQLKRIVEDIGKFEIKAVFSEPQLSAKAAMAIAEEANVRVLMLDPLGGEGIPGRDSYLNLMRYNLNVMRQAME</sequence>
<dbReference type="PANTHER" id="PTHR42953">
    <property type="entry name" value="HIGH-AFFINITY ZINC UPTAKE SYSTEM PROTEIN ZNUA-RELATED"/>
    <property type="match status" value="1"/>
</dbReference>
<organism evidence="5 6">
    <name type="scientific">candidate division TA06 bacterium</name>
    <dbReference type="NCBI Taxonomy" id="2250710"/>
    <lineage>
        <taxon>Bacteria</taxon>
        <taxon>Bacteria division TA06</taxon>
    </lineage>
</organism>
<dbReference type="Proteomes" id="UP000315525">
    <property type="component" value="Unassembled WGS sequence"/>
</dbReference>
<evidence type="ECO:0000313" key="5">
    <source>
        <dbReference type="EMBL" id="TET43701.1"/>
    </source>
</evidence>
<dbReference type="AlphaFoldDB" id="A0A523UN13"/>
<dbReference type="PANTHER" id="PTHR42953:SF3">
    <property type="entry name" value="HIGH-AFFINITY ZINC UPTAKE SYSTEM PROTEIN ZNUA"/>
    <property type="match status" value="1"/>
</dbReference>
<keyword evidence="3" id="KW-0732">Signal</keyword>
<evidence type="ECO:0000256" key="2">
    <source>
        <dbReference type="ARBA" id="ARBA00022448"/>
    </source>
</evidence>
<gene>
    <name evidence="5" type="ORF">E3J62_12640</name>
</gene>
<dbReference type="PRINTS" id="PR00691">
    <property type="entry name" value="ADHESINB"/>
</dbReference>
<dbReference type="SUPFAM" id="SSF53807">
    <property type="entry name" value="Helical backbone' metal receptor"/>
    <property type="match status" value="1"/>
</dbReference>
<dbReference type="Gene3D" id="3.40.50.1980">
    <property type="entry name" value="Nitrogenase molybdenum iron protein domain"/>
    <property type="match status" value="2"/>
</dbReference>
<dbReference type="GO" id="GO:0007155">
    <property type="term" value="P:cell adhesion"/>
    <property type="evidence" value="ECO:0007669"/>
    <property type="project" value="InterPro"/>
</dbReference>
<dbReference type="PROSITE" id="PS51257">
    <property type="entry name" value="PROKAR_LIPOPROTEIN"/>
    <property type="match status" value="1"/>
</dbReference>
<dbReference type="InterPro" id="IPR006129">
    <property type="entry name" value="AdhesinB"/>
</dbReference>
<dbReference type="InterPro" id="IPR006128">
    <property type="entry name" value="Lipoprotein_PsaA-like"/>
</dbReference>
<comment type="similarity">
    <text evidence="1 4">Belongs to the bacterial solute-binding protein 9 family.</text>
</comment>
<dbReference type="InterPro" id="IPR006127">
    <property type="entry name" value="ZnuA-like"/>
</dbReference>
<evidence type="ECO:0000256" key="4">
    <source>
        <dbReference type="RuleBase" id="RU003512"/>
    </source>
</evidence>
<name>A0A523UN13_UNCT6</name>
<keyword evidence="2 4" id="KW-0813">Transport</keyword>
<dbReference type="InterPro" id="IPR050492">
    <property type="entry name" value="Bact_metal-bind_prot9"/>
</dbReference>
<dbReference type="GO" id="GO:0030001">
    <property type="term" value="P:metal ion transport"/>
    <property type="evidence" value="ECO:0007669"/>
    <property type="project" value="InterPro"/>
</dbReference>
<dbReference type="PRINTS" id="PR00690">
    <property type="entry name" value="ADHESNFAMILY"/>
</dbReference>